<gene>
    <name evidence="2" type="ORF">NITINOP_2422</name>
</gene>
<feature type="domain" description="Glycosyltransferase subfamily 4-like N-terminal" evidence="1">
    <location>
        <begin position="9"/>
        <end position="164"/>
    </location>
</feature>
<sequence length="361" mass="40244">MIVASHLWIGGAETVIQHLAESIDRRRFNVTVCCLKQRGTVGDELARRGIEIISLSDDGKTDYFSFRKLLKVLLAERIDVVHTHTTHALVDSCLCSFVMPRLKIVHTFHFGNYPHTSPRILWMERLGARIADRLVAVGEVQRKQIQSVYGLRDDRIGTVYNGVPIRSSQGDPGFRQTIGAEHSVLIGTIATFIPQKGLTYLLDVAKAIRDSGRKAVFAIVGEGPLRRELEAKRDQLGLQGVVVFTGWVNNAAEMALPTFDIFFQPSLWEAMSMVILEAMACGKPVVATAVGENDFIIEDGVSGLLVQPKAVEEMAAALGRLIDDAALRVRLGQEARQKIERRFTVQHMVCDYETVYEELMR</sequence>
<organism evidence="2 3">
    <name type="scientific">Candidatus Nitrospira inopinata</name>
    <dbReference type="NCBI Taxonomy" id="1715989"/>
    <lineage>
        <taxon>Bacteria</taxon>
        <taxon>Pseudomonadati</taxon>
        <taxon>Nitrospirota</taxon>
        <taxon>Nitrospiria</taxon>
        <taxon>Nitrospirales</taxon>
        <taxon>Nitrospiraceae</taxon>
        <taxon>Nitrospira</taxon>
    </lineage>
</organism>
<dbReference type="EMBL" id="LN885086">
    <property type="protein sequence ID" value="CUQ67394.1"/>
    <property type="molecule type" value="Genomic_DNA"/>
</dbReference>
<dbReference type="CDD" id="cd03801">
    <property type="entry name" value="GT4_PimA-like"/>
    <property type="match status" value="1"/>
</dbReference>
<name>A0A0S4L080_9BACT</name>
<dbReference type="Pfam" id="PF13692">
    <property type="entry name" value="Glyco_trans_1_4"/>
    <property type="match status" value="1"/>
</dbReference>
<dbReference type="Pfam" id="PF13439">
    <property type="entry name" value="Glyco_transf_4"/>
    <property type="match status" value="1"/>
</dbReference>
<keyword evidence="3" id="KW-1185">Reference proteome</keyword>
<proteinExistence type="predicted"/>
<dbReference type="PANTHER" id="PTHR12526">
    <property type="entry name" value="GLYCOSYLTRANSFERASE"/>
    <property type="match status" value="1"/>
</dbReference>
<dbReference type="Proteomes" id="UP000066284">
    <property type="component" value="Chromosome 1"/>
</dbReference>
<evidence type="ECO:0000313" key="2">
    <source>
        <dbReference type="EMBL" id="CUQ67394.1"/>
    </source>
</evidence>
<dbReference type="STRING" id="1715989.NITINOP_2422"/>
<dbReference type="InterPro" id="IPR028098">
    <property type="entry name" value="Glyco_trans_4-like_N"/>
</dbReference>
<dbReference type="SUPFAM" id="SSF53756">
    <property type="entry name" value="UDP-Glycosyltransferase/glycogen phosphorylase"/>
    <property type="match status" value="1"/>
</dbReference>
<dbReference type="Gene3D" id="3.40.50.2000">
    <property type="entry name" value="Glycogen Phosphorylase B"/>
    <property type="match status" value="2"/>
</dbReference>
<dbReference type="KEGG" id="nio:NITINOP_2422"/>
<dbReference type="AlphaFoldDB" id="A0A0S4L080"/>
<reference evidence="3" key="1">
    <citation type="submission" date="2015-09" db="EMBL/GenBank/DDBJ databases">
        <authorList>
            <person name="Daims H."/>
        </authorList>
    </citation>
    <scope>NUCLEOTIDE SEQUENCE [LARGE SCALE GENOMIC DNA]</scope>
</reference>
<dbReference type="GO" id="GO:0016757">
    <property type="term" value="F:glycosyltransferase activity"/>
    <property type="evidence" value="ECO:0007669"/>
    <property type="project" value="UniProtKB-ARBA"/>
</dbReference>
<evidence type="ECO:0000313" key="3">
    <source>
        <dbReference type="Proteomes" id="UP000066284"/>
    </source>
</evidence>
<evidence type="ECO:0000259" key="1">
    <source>
        <dbReference type="Pfam" id="PF13439"/>
    </source>
</evidence>
<protein>
    <submittedName>
        <fullName evidence="2">Glycosyl transferase group 1</fullName>
    </submittedName>
</protein>
<accession>A0A0S4L080</accession>
<keyword evidence="2" id="KW-0808">Transferase</keyword>